<keyword evidence="1" id="KW-0479">Metal-binding</keyword>
<dbReference type="GO" id="GO:0046872">
    <property type="term" value="F:metal ion binding"/>
    <property type="evidence" value="ECO:0007669"/>
    <property type="project" value="UniProtKB-KW"/>
</dbReference>
<dbReference type="GO" id="GO:0016491">
    <property type="term" value="F:oxidoreductase activity"/>
    <property type="evidence" value="ECO:0007669"/>
    <property type="project" value="UniProtKB-KW"/>
</dbReference>
<gene>
    <name evidence="3" type="ORF">CLEP1334_LOCUS5426</name>
</gene>
<dbReference type="PANTHER" id="PTHR47990">
    <property type="entry name" value="2-OXOGLUTARATE (2OG) AND FE(II)-DEPENDENT OXYGENASE SUPERFAMILY PROTEIN-RELATED"/>
    <property type="match status" value="1"/>
</dbReference>
<proteinExistence type="inferred from homology"/>
<dbReference type="EMBL" id="HBER01010901">
    <property type="protein sequence ID" value="CAD8530174.1"/>
    <property type="molecule type" value="Transcribed_RNA"/>
</dbReference>
<dbReference type="SUPFAM" id="SSF51197">
    <property type="entry name" value="Clavaminate synthase-like"/>
    <property type="match status" value="1"/>
</dbReference>
<sequence length="494" mass="53669">MNTSSSLVISVSPANLLDALLPLERLGLDLVALKHSSRVAEDAGARDLVAAPTVEDCVHVVLRCPPVLLARSTAMCASLAETVPSLRACTHQQQALQLLYEHFGSRDIAQWKSQAADAPLLGDPDEHGLRCFAIDELTRADSGSCGAAFCAQLRRDGFVPLLVPKDQRHLFKLVERDAADWFSRSEEDKLEQAGAYGHVDRKFTGYRMGKFREQLEVRPTAEGGVYPMLSAPADFAARLALLLRALDRIARSLLAHVAADVGVAPEFFDELVDPPRPGASRIADALCGAAETTFPPNEELNRATKTIAEELRREKLRQEESAELTSPAALGHSLIRLCRYDSKNEGVAGSGVLCEAHNDVGLITLDPCADVPGLQALRRADGLWVAVEDVAPPAEGGLLMMAMVGDTLGRLTASYYSPCKHRVMAPPRGERIGLPFLFRGRSDAVLNTRNAIQEGLATGKKVHLAEMETTTIKELPAFDSAKSILRNWFRSVKK</sequence>
<dbReference type="InterPro" id="IPR050231">
    <property type="entry name" value="Iron_ascorbate_oxido_reductase"/>
</dbReference>
<protein>
    <recommendedName>
        <fullName evidence="2">Fe2OG dioxygenase domain-containing protein</fullName>
    </recommendedName>
</protein>
<name>A0A7S0IST1_9EUKA</name>
<dbReference type="InterPro" id="IPR005123">
    <property type="entry name" value="Oxoglu/Fe-dep_dioxygenase_dom"/>
</dbReference>
<evidence type="ECO:0000256" key="1">
    <source>
        <dbReference type="RuleBase" id="RU003682"/>
    </source>
</evidence>
<keyword evidence="1" id="KW-0560">Oxidoreductase</keyword>
<dbReference type="InterPro" id="IPR027443">
    <property type="entry name" value="IPNS-like_sf"/>
</dbReference>
<dbReference type="PROSITE" id="PS51471">
    <property type="entry name" value="FE2OG_OXY"/>
    <property type="match status" value="1"/>
</dbReference>
<organism evidence="3">
    <name type="scientific">Calcidiscus leptoporus</name>
    <dbReference type="NCBI Taxonomy" id="127549"/>
    <lineage>
        <taxon>Eukaryota</taxon>
        <taxon>Haptista</taxon>
        <taxon>Haptophyta</taxon>
        <taxon>Prymnesiophyceae</taxon>
        <taxon>Coccolithales</taxon>
        <taxon>Calcidiscaceae</taxon>
        <taxon>Calcidiscus</taxon>
    </lineage>
</organism>
<dbReference type="AlphaFoldDB" id="A0A7S0IST1"/>
<feature type="domain" description="Fe2OG dioxygenase" evidence="2">
    <location>
        <begin position="331"/>
        <end position="440"/>
    </location>
</feature>
<evidence type="ECO:0000259" key="2">
    <source>
        <dbReference type="PROSITE" id="PS51471"/>
    </source>
</evidence>
<comment type="similarity">
    <text evidence="1">Belongs to the iron/ascorbate-dependent oxidoreductase family.</text>
</comment>
<reference evidence="3" key="1">
    <citation type="submission" date="2021-01" db="EMBL/GenBank/DDBJ databases">
        <authorList>
            <person name="Corre E."/>
            <person name="Pelletier E."/>
            <person name="Niang G."/>
            <person name="Scheremetjew M."/>
            <person name="Finn R."/>
            <person name="Kale V."/>
            <person name="Holt S."/>
            <person name="Cochrane G."/>
            <person name="Meng A."/>
            <person name="Brown T."/>
            <person name="Cohen L."/>
        </authorList>
    </citation>
    <scope>NUCLEOTIDE SEQUENCE</scope>
    <source>
        <strain evidence="3">RCC1130</strain>
    </source>
</reference>
<dbReference type="Gene3D" id="2.60.120.330">
    <property type="entry name" value="B-lactam Antibiotic, Isopenicillin N Synthase, Chain"/>
    <property type="match status" value="1"/>
</dbReference>
<evidence type="ECO:0000313" key="3">
    <source>
        <dbReference type="EMBL" id="CAD8530174.1"/>
    </source>
</evidence>
<keyword evidence="1" id="KW-0408">Iron</keyword>
<accession>A0A7S0IST1</accession>